<evidence type="ECO:0000256" key="1">
    <source>
        <dbReference type="ARBA" id="ARBA00034491"/>
    </source>
</evidence>
<evidence type="ECO:0000256" key="2">
    <source>
        <dbReference type="RuleBase" id="RU369057"/>
    </source>
</evidence>
<dbReference type="SMART" id="SM01385">
    <property type="entry name" value="DSS1_SEM1"/>
    <property type="match status" value="1"/>
</dbReference>
<keyword evidence="2" id="KW-0539">Nucleus</keyword>
<dbReference type="Proteomes" id="UP001158576">
    <property type="component" value="Chromosome PAR"/>
</dbReference>
<gene>
    <name evidence="3" type="ORF">OKIOD_LOCUS4267</name>
</gene>
<evidence type="ECO:0000313" key="4">
    <source>
        <dbReference type="Proteomes" id="UP001158576"/>
    </source>
</evidence>
<keyword evidence="2" id="KW-0647">Proteasome</keyword>
<dbReference type="Pfam" id="PF05160">
    <property type="entry name" value="DSS1_SEM1"/>
    <property type="match status" value="1"/>
</dbReference>
<dbReference type="InterPro" id="IPR007834">
    <property type="entry name" value="DSS1_SEM1"/>
</dbReference>
<protein>
    <recommendedName>
        <fullName evidence="2">26S proteasome complex subunit SEM1</fullName>
    </recommendedName>
</protein>
<evidence type="ECO:0000313" key="3">
    <source>
        <dbReference type="EMBL" id="CAG5090748.1"/>
    </source>
</evidence>
<keyword evidence="4" id="KW-1185">Reference proteome</keyword>
<sequence length="85" mass="10045">MADSKLKVEKQHDLGVLEEDDEFEEFPAEDWKQVNDDEKVDEVWEENWEDDNIEDDFSIQLRAELEAKGHKLEQLVVPKSEQAEN</sequence>
<dbReference type="EMBL" id="OU015568">
    <property type="protein sequence ID" value="CAG5090748.1"/>
    <property type="molecule type" value="Genomic_DNA"/>
</dbReference>
<dbReference type="PANTHER" id="PTHR16771">
    <property type="entry name" value="26 PROTEASOME COMPLEX SUBUNIT DSS1"/>
    <property type="match status" value="1"/>
</dbReference>
<comment type="similarity">
    <text evidence="1 2">Belongs to the DSS1/SEM1 family.</text>
</comment>
<dbReference type="PANTHER" id="PTHR16771:SF0">
    <property type="entry name" value="26S PROTEASOME COMPLEX SUBUNIT SEM1"/>
    <property type="match status" value="1"/>
</dbReference>
<comment type="function">
    <text evidence="2">Component of the 26S proteasome, a multiprotein complex involved in the ATP-dependent degradation of ubiquitinated proteins.</text>
</comment>
<name>A0ABN7S183_OIKDI</name>
<proteinExistence type="inferred from homology"/>
<reference evidence="3 4" key="1">
    <citation type="submission" date="2021-04" db="EMBL/GenBank/DDBJ databases">
        <authorList>
            <person name="Bliznina A."/>
        </authorList>
    </citation>
    <scope>NUCLEOTIDE SEQUENCE [LARGE SCALE GENOMIC DNA]</scope>
</reference>
<accession>A0ABN7S183</accession>
<organism evidence="3 4">
    <name type="scientific">Oikopleura dioica</name>
    <name type="common">Tunicate</name>
    <dbReference type="NCBI Taxonomy" id="34765"/>
    <lineage>
        <taxon>Eukaryota</taxon>
        <taxon>Metazoa</taxon>
        <taxon>Chordata</taxon>
        <taxon>Tunicata</taxon>
        <taxon>Appendicularia</taxon>
        <taxon>Copelata</taxon>
        <taxon>Oikopleuridae</taxon>
        <taxon>Oikopleura</taxon>
    </lineage>
</organism>
<comment type="subcellular location">
    <subcellularLocation>
        <location evidence="2">Nucleus</location>
    </subcellularLocation>
</comment>